<dbReference type="RefSeq" id="WP_014185369.1">
    <property type="nucleotide sequence ID" value="NC_016584.1"/>
</dbReference>
<dbReference type="STRING" id="768706.Desor_3039"/>
<evidence type="ECO:0000256" key="8">
    <source>
        <dbReference type="SAM" id="Phobius"/>
    </source>
</evidence>
<dbReference type="OrthoDB" id="3177005at2"/>
<dbReference type="KEGG" id="dor:Desor_3039"/>
<dbReference type="AlphaFoldDB" id="G7WIB3"/>
<feature type="transmembrane region" description="Helical" evidence="8">
    <location>
        <begin position="211"/>
        <end position="231"/>
    </location>
</feature>
<keyword evidence="4" id="KW-1003">Cell membrane</keyword>
<reference evidence="9 10" key="2">
    <citation type="journal article" date="2012" name="J. Bacteriol.">
        <title>Complete genome sequences of Desulfosporosinus orientis DSM765T, Desulfosporosinus youngiae DSM17734T, Desulfosporosinus meridiei DSM13257T, and Desulfosporosinus acidiphilus DSM22704T.</title>
        <authorList>
            <person name="Pester M."/>
            <person name="Brambilla E."/>
            <person name="Alazard D."/>
            <person name="Rattei T."/>
            <person name="Weinmaier T."/>
            <person name="Han J."/>
            <person name="Lucas S."/>
            <person name="Lapidus A."/>
            <person name="Cheng J.F."/>
            <person name="Goodwin L."/>
            <person name="Pitluck S."/>
            <person name="Peters L."/>
            <person name="Ovchinnikova G."/>
            <person name="Teshima H."/>
            <person name="Detter J.C."/>
            <person name="Han C.S."/>
            <person name="Tapia R."/>
            <person name="Land M.L."/>
            <person name="Hauser L."/>
            <person name="Kyrpides N.C."/>
            <person name="Ivanova N.N."/>
            <person name="Pagani I."/>
            <person name="Huntmann M."/>
            <person name="Wei C.L."/>
            <person name="Davenport K.W."/>
            <person name="Daligault H."/>
            <person name="Chain P.S."/>
            <person name="Chen A."/>
            <person name="Mavromatis K."/>
            <person name="Markowitz V."/>
            <person name="Szeto E."/>
            <person name="Mikhailova N."/>
            <person name="Pati A."/>
            <person name="Wagner M."/>
            <person name="Woyke T."/>
            <person name="Ollivier B."/>
            <person name="Klenk H.P."/>
            <person name="Spring S."/>
            <person name="Loy A."/>
        </authorList>
    </citation>
    <scope>NUCLEOTIDE SEQUENCE [LARGE SCALE GENOMIC DNA]</scope>
    <source>
        <strain evidence="10">ATCC 19365 / DSM 765 / NCIMB 8382 / VKM B-1628</strain>
    </source>
</reference>
<evidence type="ECO:0000256" key="4">
    <source>
        <dbReference type="ARBA" id="ARBA00022475"/>
    </source>
</evidence>
<gene>
    <name evidence="9" type="ordered locus">Desor_3039</name>
</gene>
<keyword evidence="10" id="KW-1185">Reference proteome</keyword>
<evidence type="ECO:0000256" key="3">
    <source>
        <dbReference type="ARBA" id="ARBA00022448"/>
    </source>
</evidence>
<evidence type="ECO:0000256" key="2">
    <source>
        <dbReference type="ARBA" id="ARBA00010735"/>
    </source>
</evidence>
<keyword evidence="3" id="KW-0813">Transport</keyword>
<comment type="similarity">
    <text evidence="2">Belongs to the AzlC family.</text>
</comment>
<dbReference type="PANTHER" id="PTHR34979:SF1">
    <property type="entry name" value="INNER MEMBRANE PROTEIN YGAZ"/>
    <property type="match status" value="1"/>
</dbReference>
<keyword evidence="5 8" id="KW-0812">Transmembrane</keyword>
<reference evidence="10" key="1">
    <citation type="submission" date="2011-11" db="EMBL/GenBank/DDBJ databases">
        <title>Complete sequence of Desulfosporosinus orientis DSM 765.</title>
        <authorList>
            <person name="Lucas S."/>
            <person name="Han J."/>
            <person name="Lapidus A."/>
            <person name="Cheng J.-F."/>
            <person name="Goodwin L."/>
            <person name="Pitluck S."/>
            <person name="Peters L."/>
            <person name="Ovchinnikova G."/>
            <person name="Teshima H."/>
            <person name="Detter J.C."/>
            <person name="Han C."/>
            <person name="Tapia R."/>
            <person name="Land M."/>
            <person name="Hauser L."/>
            <person name="Kyrpides N."/>
            <person name="Ivanova N."/>
            <person name="Pagani I."/>
            <person name="Pester M."/>
            <person name="Spring S."/>
            <person name="Ollivier B."/>
            <person name="Rattei T."/>
            <person name="Klenk H.-P."/>
            <person name="Wagner M."/>
            <person name="Loy A."/>
            <person name="Woyke T."/>
        </authorList>
    </citation>
    <scope>NUCLEOTIDE SEQUENCE [LARGE SCALE GENOMIC DNA]</scope>
    <source>
        <strain evidence="10">ATCC 19365 / DSM 765 / NCIMB 8382 / VKM B-1628</strain>
    </source>
</reference>
<evidence type="ECO:0000256" key="5">
    <source>
        <dbReference type="ARBA" id="ARBA00022692"/>
    </source>
</evidence>
<evidence type="ECO:0000256" key="1">
    <source>
        <dbReference type="ARBA" id="ARBA00004651"/>
    </source>
</evidence>
<dbReference type="Pfam" id="PF03591">
    <property type="entry name" value="AzlC"/>
    <property type="match status" value="1"/>
</dbReference>
<feature type="transmembrane region" description="Helical" evidence="8">
    <location>
        <begin position="157"/>
        <end position="177"/>
    </location>
</feature>
<name>G7WIB3_DESOD</name>
<organism evidence="9 10">
    <name type="scientific">Desulfosporosinus orientis (strain ATCC 19365 / DSM 765 / NCIMB 8382 / VKM B-1628 / Singapore I)</name>
    <name type="common">Desulfotomaculum orientis</name>
    <dbReference type="NCBI Taxonomy" id="768706"/>
    <lineage>
        <taxon>Bacteria</taxon>
        <taxon>Bacillati</taxon>
        <taxon>Bacillota</taxon>
        <taxon>Clostridia</taxon>
        <taxon>Eubacteriales</taxon>
        <taxon>Desulfitobacteriaceae</taxon>
        <taxon>Desulfosporosinus</taxon>
    </lineage>
</organism>
<comment type="subcellular location">
    <subcellularLocation>
        <location evidence="1">Cell membrane</location>
        <topology evidence="1">Multi-pass membrane protein</topology>
    </subcellularLocation>
</comment>
<protein>
    <submittedName>
        <fullName evidence="9">Putative branched-chain amino acid permease (Azaleucine resistance)</fullName>
    </submittedName>
</protein>
<keyword evidence="7 8" id="KW-0472">Membrane</keyword>
<feature type="transmembrane region" description="Helical" evidence="8">
    <location>
        <begin position="184"/>
        <end position="205"/>
    </location>
</feature>
<proteinExistence type="inferred from homology"/>
<dbReference type="InterPro" id="IPR011606">
    <property type="entry name" value="Brnchd-chn_aa_trnsp_permease"/>
</dbReference>
<evidence type="ECO:0000256" key="6">
    <source>
        <dbReference type="ARBA" id="ARBA00022989"/>
    </source>
</evidence>
<dbReference type="Proteomes" id="UP000006346">
    <property type="component" value="Chromosome"/>
</dbReference>
<feature type="transmembrane region" description="Helical" evidence="8">
    <location>
        <begin position="15"/>
        <end position="33"/>
    </location>
</feature>
<dbReference type="HOGENOM" id="CLU_065777_3_2_9"/>
<dbReference type="PATRIC" id="fig|768706.3.peg.3054"/>
<dbReference type="GO" id="GO:0005886">
    <property type="term" value="C:plasma membrane"/>
    <property type="evidence" value="ECO:0007669"/>
    <property type="project" value="UniProtKB-SubCell"/>
</dbReference>
<evidence type="ECO:0000313" key="10">
    <source>
        <dbReference type="Proteomes" id="UP000006346"/>
    </source>
</evidence>
<dbReference type="EMBL" id="CP003108">
    <property type="protein sequence ID" value="AET68561.1"/>
    <property type="molecule type" value="Genomic_DNA"/>
</dbReference>
<dbReference type="PANTHER" id="PTHR34979">
    <property type="entry name" value="INNER MEMBRANE PROTEIN YGAZ"/>
    <property type="match status" value="1"/>
</dbReference>
<evidence type="ECO:0000313" key="9">
    <source>
        <dbReference type="EMBL" id="AET68561.1"/>
    </source>
</evidence>
<evidence type="ECO:0000256" key="7">
    <source>
        <dbReference type="ARBA" id="ARBA00023136"/>
    </source>
</evidence>
<feature type="transmembrane region" description="Helical" evidence="8">
    <location>
        <begin position="131"/>
        <end position="151"/>
    </location>
</feature>
<accession>G7WIB3</accession>
<dbReference type="GO" id="GO:1903785">
    <property type="term" value="P:L-valine transmembrane transport"/>
    <property type="evidence" value="ECO:0007669"/>
    <property type="project" value="TreeGrafter"/>
</dbReference>
<sequence length="239" mass="25305">MSNKNIPWKNGIKDGIPIALGYFAVSFTFGIVAKKAGLTPFQAVFMSGANLTSAGQFGALALIGTSATYLEMALTQLVINLRYCLMSCSLSQKFEAGAGWPHRFPVAFGVTDEIFGVSVCKKGKLNPFYNYGLMSVSIPGWMLGTFCGAVSGGLLPARIISALSVALYGMFIAVIVPPAKGNKLLTGIIGSSMLLSLLFAQLPILSEISQGFKIIILTVLIAGMAALLFPVKEEAAHER</sequence>
<keyword evidence="6 8" id="KW-1133">Transmembrane helix</keyword>
<dbReference type="eggNOG" id="COG1296">
    <property type="taxonomic scope" value="Bacteria"/>
</dbReference>